<evidence type="ECO:0000259" key="1">
    <source>
        <dbReference type="Pfam" id="PF08385"/>
    </source>
</evidence>
<evidence type="ECO:0000313" key="2">
    <source>
        <dbReference type="Ensembl" id="ENSLLTP00000022008.1"/>
    </source>
</evidence>
<reference evidence="2" key="2">
    <citation type="submission" date="2025-09" db="UniProtKB">
        <authorList>
            <consortium name="Ensembl"/>
        </authorList>
    </citation>
    <scope>IDENTIFICATION</scope>
</reference>
<dbReference type="Pfam" id="PF08385">
    <property type="entry name" value="DHC_N1"/>
    <property type="match status" value="1"/>
</dbReference>
<dbReference type="PANTHER" id="PTHR46532:SF11">
    <property type="entry name" value="DYNEIN AXONEMAL HEAVY CHAIN 12"/>
    <property type="match status" value="1"/>
</dbReference>
<name>A0A8C5SRX3_LATLA</name>
<protein>
    <recommendedName>
        <fullName evidence="1">Dynein heavy chain tail domain-containing protein</fullName>
    </recommendedName>
</protein>
<dbReference type="GeneTree" id="ENSGT00940000154076"/>
<feature type="domain" description="Dynein heavy chain tail" evidence="1">
    <location>
        <begin position="183"/>
        <end position="272"/>
    </location>
</feature>
<dbReference type="GO" id="GO:0045505">
    <property type="term" value="F:dynein intermediate chain binding"/>
    <property type="evidence" value="ECO:0007669"/>
    <property type="project" value="InterPro"/>
</dbReference>
<dbReference type="GO" id="GO:0005858">
    <property type="term" value="C:axonemal dynein complex"/>
    <property type="evidence" value="ECO:0007669"/>
    <property type="project" value="TreeGrafter"/>
</dbReference>
<evidence type="ECO:0000313" key="3">
    <source>
        <dbReference type="Proteomes" id="UP000694406"/>
    </source>
</evidence>
<proteinExistence type="predicted"/>
<dbReference type="GO" id="GO:0007018">
    <property type="term" value="P:microtubule-based movement"/>
    <property type="evidence" value="ECO:0007669"/>
    <property type="project" value="InterPro"/>
</dbReference>
<keyword evidence="3" id="KW-1185">Reference proteome</keyword>
<organism evidence="2 3">
    <name type="scientific">Laticauda laticaudata</name>
    <name type="common">Blue-ringed sea krait</name>
    <name type="synonym">Blue-lipped sea krait</name>
    <dbReference type="NCBI Taxonomy" id="8630"/>
    <lineage>
        <taxon>Eukaryota</taxon>
        <taxon>Metazoa</taxon>
        <taxon>Chordata</taxon>
        <taxon>Craniata</taxon>
        <taxon>Vertebrata</taxon>
        <taxon>Euteleostomi</taxon>
        <taxon>Lepidosauria</taxon>
        <taxon>Squamata</taxon>
        <taxon>Bifurcata</taxon>
        <taxon>Unidentata</taxon>
        <taxon>Episquamata</taxon>
        <taxon>Toxicofera</taxon>
        <taxon>Serpentes</taxon>
        <taxon>Colubroidea</taxon>
        <taxon>Elapidae</taxon>
        <taxon>Laticaudinae</taxon>
        <taxon>Laticauda</taxon>
    </lineage>
</organism>
<reference evidence="2" key="1">
    <citation type="submission" date="2025-08" db="UniProtKB">
        <authorList>
            <consortium name="Ensembl"/>
        </authorList>
    </citation>
    <scope>IDENTIFICATION</scope>
</reference>
<dbReference type="Ensembl" id="ENSLLTT00000022824.1">
    <property type="protein sequence ID" value="ENSLLTP00000022008.1"/>
    <property type="gene ID" value="ENSLLTG00000016398.1"/>
</dbReference>
<dbReference type="InterPro" id="IPR026983">
    <property type="entry name" value="DHC"/>
</dbReference>
<dbReference type="InterPro" id="IPR013594">
    <property type="entry name" value="Dynein_heavy_tail"/>
</dbReference>
<accession>A0A8C5SRX3</accession>
<dbReference type="AlphaFoldDB" id="A0A8C5SRX3"/>
<dbReference type="PANTHER" id="PTHR46532">
    <property type="entry name" value="MALE FERTILITY FACTOR KL5"/>
    <property type="match status" value="1"/>
</dbReference>
<dbReference type="Proteomes" id="UP000694406">
    <property type="component" value="Unplaced"/>
</dbReference>
<dbReference type="GO" id="GO:0051959">
    <property type="term" value="F:dynein light intermediate chain binding"/>
    <property type="evidence" value="ECO:0007669"/>
    <property type="project" value="InterPro"/>
</dbReference>
<sequence length="305" mass="34623">MTTVADKRLDFIENYCTLSLHVKPDKWSKFATSEETHTMLNEFYEKPDVTTLVITLNPTGQLVPCLGFPSILKNKGVYFVKKKRENITKDNFLEAIIVGDISPSPVEQMMAVVEEVGFQFWFVAHYRIGWPRVVADDVIRQAHRLKNEMFVMGGKIKGKTLLPLPENMAALDSVSEVFDSSLLHSIETIIIDWSHQIRDILSKDSAQPLLDGLNPLPRVEFDFWFSRQINLQCINEQLYAPQVKKIADILERAKSCYWPALKNVFRDVSAGKLFARKSTCITSGGIQKFLLPVLWAWLSGCGLVG</sequence>